<dbReference type="OrthoDB" id="2284024at2759"/>
<reference evidence="2" key="1">
    <citation type="submission" date="2014-09" db="EMBL/GenBank/DDBJ databases">
        <title>Draft genome sequence of an oleaginous Mucoromycotina fungus Mucor ambiguus NBRC6742.</title>
        <authorList>
            <person name="Takeda I."/>
            <person name="Yamane N."/>
            <person name="Morita T."/>
            <person name="Tamano K."/>
            <person name="Machida M."/>
            <person name="Baker S."/>
            <person name="Koike H."/>
        </authorList>
    </citation>
    <scope>NUCLEOTIDE SEQUENCE</scope>
    <source>
        <strain evidence="2">NBRC 6742</strain>
    </source>
</reference>
<dbReference type="EMBL" id="DF836332">
    <property type="protein sequence ID" value="GAN03585.1"/>
    <property type="molecule type" value="Genomic_DNA"/>
</dbReference>
<feature type="region of interest" description="Disordered" evidence="1">
    <location>
        <begin position="54"/>
        <end position="84"/>
    </location>
</feature>
<accession>A0A0C9LTB4</accession>
<evidence type="ECO:0000313" key="3">
    <source>
        <dbReference type="Proteomes" id="UP000053815"/>
    </source>
</evidence>
<organism evidence="2">
    <name type="scientific">Mucor ambiguus</name>
    <dbReference type="NCBI Taxonomy" id="91626"/>
    <lineage>
        <taxon>Eukaryota</taxon>
        <taxon>Fungi</taxon>
        <taxon>Fungi incertae sedis</taxon>
        <taxon>Mucoromycota</taxon>
        <taxon>Mucoromycotina</taxon>
        <taxon>Mucoromycetes</taxon>
        <taxon>Mucorales</taxon>
        <taxon>Mucorineae</taxon>
        <taxon>Mucoraceae</taxon>
        <taxon>Mucor</taxon>
    </lineage>
</organism>
<dbReference type="AlphaFoldDB" id="A0A0C9LTB4"/>
<sequence length="129" mass="14059">MNTSENNKGTLNMTDADMEAQFIERNSNLKKSLNNIVDKIDTASSKTHDYLAQNVGNDTLPSASDATKTSNILEQNNAPNSTGFGINTMNAKLMNSIRSDVNAMHSTDPEQFEVVATKMDETFGLNALI</sequence>
<evidence type="ECO:0000256" key="1">
    <source>
        <dbReference type="SAM" id="MobiDB-lite"/>
    </source>
</evidence>
<proteinExistence type="predicted"/>
<evidence type="ECO:0000313" key="2">
    <source>
        <dbReference type="EMBL" id="GAN03585.1"/>
    </source>
</evidence>
<dbReference type="Proteomes" id="UP000053815">
    <property type="component" value="Unassembled WGS sequence"/>
</dbReference>
<name>A0A0C9LTB4_9FUNG</name>
<protein>
    <submittedName>
        <fullName evidence="2">Uncharacterized protein</fullName>
    </submittedName>
</protein>
<gene>
    <name evidence="2" type="ORF">MAM1_0043d03040</name>
</gene>
<keyword evidence="3" id="KW-1185">Reference proteome</keyword>